<keyword evidence="2" id="KW-0597">Phosphoprotein</keyword>
<keyword evidence="1" id="KW-0902">Two-component regulatory system</keyword>
<evidence type="ECO:0000313" key="5">
    <source>
        <dbReference type="Proteomes" id="UP001341281"/>
    </source>
</evidence>
<gene>
    <name evidence="4" type="ORF">U9M48_024896</name>
</gene>
<proteinExistence type="predicted"/>
<feature type="non-terminal residue" evidence="4">
    <location>
        <position position="1"/>
    </location>
</feature>
<dbReference type="PANTHER" id="PTHR43874:SF33">
    <property type="entry name" value="TWO-COMPONENT RESPONSE REGULATOR ORR8"/>
    <property type="match status" value="1"/>
</dbReference>
<feature type="modified residue" description="4-aspartylphosphate" evidence="2">
    <location>
        <position position="10"/>
    </location>
</feature>
<evidence type="ECO:0000256" key="1">
    <source>
        <dbReference type="ARBA" id="ARBA00023012"/>
    </source>
</evidence>
<keyword evidence="5" id="KW-1185">Reference proteome</keyword>
<evidence type="ECO:0000256" key="2">
    <source>
        <dbReference type="PROSITE-ProRule" id="PRU00169"/>
    </source>
</evidence>
<dbReference type="Proteomes" id="UP001341281">
    <property type="component" value="Chromosome 05"/>
</dbReference>
<feature type="domain" description="Response regulatory" evidence="3">
    <location>
        <begin position="1"/>
        <end position="76"/>
    </location>
</feature>
<dbReference type="InterPro" id="IPR011006">
    <property type="entry name" value="CheY-like_superfamily"/>
</dbReference>
<dbReference type="GO" id="GO:0000160">
    <property type="term" value="P:phosphorelay signal transduction system"/>
    <property type="evidence" value="ECO:0007669"/>
    <property type="project" value="UniProtKB-KW"/>
</dbReference>
<protein>
    <recommendedName>
        <fullName evidence="3">Response regulatory domain-containing protein</fullName>
    </recommendedName>
</protein>
<organism evidence="4 5">
    <name type="scientific">Paspalum notatum var. saurae</name>
    <dbReference type="NCBI Taxonomy" id="547442"/>
    <lineage>
        <taxon>Eukaryota</taxon>
        <taxon>Viridiplantae</taxon>
        <taxon>Streptophyta</taxon>
        <taxon>Embryophyta</taxon>
        <taxon>Tracheophyta</taxon>
        <taxon>Spermatophyta</taxon>
        <taxon>Magnoliopsida</taxon>
        <taxon>Liliopsida</taxon>
        <taxon>Poales</taxon>
        <taxon>Poaceae</taxon>
        <taxon>PACMAD clade</taxon>
        <taxon>Panicoideae</taxon>
        <taxon>Andropogonodae</taxon>
        <taxon>Paspaleae</taxon>
        <taxon>Paspalinae</taxon>
        <taxon>Paspalum</taxon>
    </lineage>
</organism>
<dbReference type="PANTHER" id="PTHR43874">
    <property type="entry name" value="TWO-COMPONENT RESPONSE REGULATOR"/>
    <property type="match status" value="1"/>
</dbReference>
<name>A0AAQ3WXN7_PASNO</name>
<dbReference type="Gene3D" id="3.40.50.2300">
    <property type="match status" value="1"/>
</dbReference>
<reference evidence="4 5" key="1">
    <citation type="submission" date="2024-02" db="EMBL/GenBank/DDBJ databases">
        <title>High-quality chromosome-scale genome assembly of Pensacola bahiagrass (Paspalum notatum Flugge var. saurae).</title>
        <authorList>
            <person name="Vega J.M."/>
            <person name="Podio M."/>
            <person name="Orjuela J."/>
            <person name="Siena L.A."/>
            <person name="Pessino S.C."/>
            <person name="Combes M.C."/>
            <person name="Mariac C."/>
            <person name="Albertini E."/>
            <person name="Pupilli F."/>
            <person name="Ortiz J.P.A."/>
            <person name="Leblanc O."/>
        </authorList>
    </citation>
    <scope>NUCLEOTIDE SEQUENCE [LARGE SCALE GENOMIC DNA]</scope>
    <source>
        <strain evidence="4">R1</strain>
        <tissue evidence="4">Leaf</tissue>
    </source>
</reference>
<accession>A0AAQ3WXN7</accession>
<dbReference type="InterPro" id="IPR001789">
    <property type="entry name" value="Sig_transdc_resp-reg_receiver"/>
</dbReference>
<dbReference type="Pfam" id="PF00072">
    <property type="entry name" value="Response_reg"/>
    <property type="match status" value="1"/>
</dbReference>
<evidence type="ECO:0000313" key="4">
    <source>
        <dbReference type="EMBL" id="WVZ76991.1"/>
    </source>
</evidence>
<evidence type="ECO:0000259" key="3">
    <source>
        <dbReference type="PROSITE" id="PS50110"/>
    </source>
</evidence>
<dbReference type="PROSITE" id="PS50110">
    <property type="entry name" value="RESPONSE_REGULATORY"/>
    <property type="match status" value="1"/>
</dbReference>
<sequence>EDDVNLILSDYCMPDMTGYDLPMEVKESPRLNHIPIVIMSSEEIPERRKMCLDAGAKDYIIKPLGVEDVPRLLRYI</sequence>
<dbReference type="InterPro" id="IPR045279">
    <property type="entry name" value="ARR-like"/>
</dbReference>
<dbReference type="GO" id="GO:0009736">
    <property type="term" value="P:cytokinin-activated signaling pathway"/>
    <property type="evidence" value="ECO:0007669"/>
    <property type="project" value="InterPro"/>
</dbReference>
<dbReference type="SUPFAM" id="SSF52172">
    <property type="entry name" value="CheY-like"/>
    <property type="match status" value="1"/>
</dbReference>
<dbReference type="AlphaFoldDB" id="A0AAQ3WXN7"/>
<dbReference type="EMBL" id="CP144749">
    <property type="protein sequence ID" value="WVZ76991.1"/>
    <property type="molecule type" value="Genomic_DNA"/>
</dbReference>